<feature type="transmembrane region" description="Helical" evidence="9">
    <location>
        <begin position="264"/>
        <end position="283"/>
    </location>
</feature>
<sequence length="618" mass="66508">MKLATRRPDWGSFPRRAPEWGSSVRNPAPTPPPAVPDGRIGAMEGLRAIAVAMVVAYHAVPDAVPGGFIGVDVFFVLSGYLIVSGLLAEWDRTGSLSPRRFWLRRSRRLVPALTVTVLVTAAALTLLGPPFSQGLRGDVISGLLYAENWWQIASEGDYFAHGGVTSAFVHLWTLGVEGQFYLLAPLLLLLLLRRIPNRRALAVGCLLLAVLSAVAMAALFTPGQNSARAYYGTDTHAFGLLTGAALAAVLPVDRVRALTSRTALLLYDILGLLAVTGLTYMALRYNGDSARVYQGGLFAASLLALLLVLAAAGRTAMSELLALRPLRWIGERSYAIYLWHVPVFVIAAHLWPRAATRGWALLVQLALTLALAALSWARVERPLLRYGWKGALDRVIGPKKRWQSRPFLATITLTAFAATVTTAAQGVIEAPALIAGSQRQVGHGQEDADATKNKPAPPPTVRGSDVVAVGDSVMAAAAPALVEQLPGVLLETKEGRQMTDGPAVLRALAAQDKLRRVVVVGLGTNGPVDTAVLDELRETVGRDRRLVLIGVHVPRRWESQVNSTLKSYADRHTHVSLADWHSTIAPYEDELWDDGYHPKSTGGARYARLVKEAALAGS</sequence>
<dbReference type="Gene3D" id="3.40.50.1110">
    <property type="entry name" value="SGNH hydrolase"/>
    <property type="match status" value="1"/>
</dbReference>
<evidence type="ECO:0000259" key="10">
    <source>
        <dbReference type="Pfam" id="PF01757"/>
    </source>
</evidence>
<feature type="transmembrane region" description="Helical" evidence="9">
    <location>
        <begin position="358"/>
        <end position="379"/>
    </location>
</feature>
<feature type="region of interest" description="Disordered" evidence="8">
    <location>
        <begin position="439"/>
        <end position="462"/>
    </location>
</feature>
<dbReference type="PANTHER" id="PTHR23028">
    <property type="entry name" value="ACETYLTRANSFERASE"/>
    <property type="match status" value="1"/>
</dbReference>
<reference evidence="12" key="1">
    <citation type="journal article" date="2019" name="Int. J. Syst. Evol. Microbiol.">
        <title>The Global Catalogue of Microorganisms (GCM) 10K type strain sequencing project: providing services to taxonomists for standard genome sequencing and annotation.</title>
        <authorList>
            <consortium name="The Broad Institute Genomics Platform"/>
            <consortium name="The Broad Institute Genome Sequencing Center for Infectious Disease"/>
            <person name="Wu L."/>
            <person name="Ma J."/>
        </authorList>
    </citation>
    <scope>NUCLEOTIDE SEQUENCE [LARGE SCALE GENOMIC DNA]</scope>
    <source>
        <strain evidence="12">SYNS20</strain>
    </source>
</reference>
<evidence type="ECO:0000256" key="8">
    <source>
        <dbReference type="SAM" id="MobiDB-lite"/>
    </source>
</evidence>
<feature type="domain" description="Acyltransferase 3" evidence="10">
    <location>
        <begin position="42"/>
        <end position="374"/>
    </location>
</feature>
<feature type="region of interest" description="Disordered" evidence="8">
    <location>
        <begin position="1"/>
        <end position="37"/>
    </location>
</feature>
<feature type="transmembrane region" description="Helical" evidence="9">
    <location>
        <begin position="171"/>
        <end position="192"/>
    </location>
</feature>
<evidence type="ECO:0000256" key="3">
    <source>
        <dbReference type="ARBA" id="ARBA00022679"/>
    </source>
</evidence>
<evidence type="ECO:0000256" key="1">
    <source>
        <dbReference type="ARBA" id="ARBA00004651"/>
    </source>
</evidence>
<feature type="transmembrane region" description="Helical" evidence="9">
    <location>
        <begin position="334"/>
        <end position="352"/>
    </location>
</feature>
<feature type="transmembrane region" description="Helical" evidence="9">
    <location>
        <begin position="66"/>
        <end position="88"/>
    </location>
</feature>
<dbReference type="RefSeq" id="WP_381837972.1">
    <property type="nucleotide sequence ID" value="NZ_JBHTCF010000020.1"/>
</dbReference>
<dbReference type="Pfam" id="PF01757">
    <property type="entry name" value="Acyl_transf_3"/>
    <property type="match status" value="1"/>
</dbReference>
<feature type="transmembrane region" description="Helical" evidence="9">
    <location>
        <begin position="295"/>
        <end position="313"/>
    </location>
</feature>
<comment type="caution">
    <text evidence="11">The sequence shown here is derived from an EMBL/GenBank/DDBJ whole genome shotgun (WGS) entry which is preliminary data.</text>
</comment>
<keyword evidence="4 9" id="KW-0812">Transmembrane</keyword>
<proteinExistence type="predicted"/>
<dbReference type="InterPro" id="IPR036514">
    <property type="entry name" value="SGNH_hydro_sf"/>
</dbReference>
<dbReference type="InterPro" id="IPR002656">
    <property type="entry name" value="Acyl_transf_3_dom"/>
</dbReference>
<accession>A0ABW2JTQ0</accession>
<dbReference type="PANTHER" id="PTHR23028:SF53">
    <property type="entry name" value="ACYL_TRANSF_3 DOMAIN-CONTAINING PROTEIN"/>
    <property type="match status" value="1"/>
</dbReference>
<evidence type="ECO:0000256" key="2">
    <source>
        <dbReference type="ARBA" id="ARBA00022475"/>
    </source>
</evidence>
<name>A0ABW2JTQ0_9ACTN</name>
<feature type="transmembrane region" description="Helical" evidence="9">
    <location>
        <begin position="407"/>
        <end position="428"/>
    </location>
</feature>
<evidence type="ECO:0000256" key="9">
    <source>
        <dbReference type="SAM" id="Phobius"/>
    </source>
</evidence>
<dbReference type="EC" id="2.3.1.-" evidence="11"/>
<keyword evidence="3 11" id="KW-0808">Transferase</keyword>
<evidence type="ECO:0000313" key="11">
    <source>
        <dbReference type="EMBL" id="MFC7309237.1"/>
    </source>
</evidence>
<keyword evidence="2" id="KW-1003">Cell membrane</keyword>
<evidence type="ECO:0000313" key="12">
    <source>
        <dbReference type="Proteomes" id="UP001596523"/>
    </source>
</evidence>
<keyword evidence="5 9" id="KW-1133">Transmembrane helix</keyword>
<feature type="transmembrane region" description="Helical" evidence="9">
    <location>
        <begin position="235"/>
        <end position="252"/>
    </location>
</feature>
<dbReference type="Proteomes" id="UP001596523">
    <property type="component" value="Unassembled WGS sequence"/>
</dbReference>
<dbReference type="GO" id="GO:0016746">
    <property type="term" value="F:acyltransferase activity"/>
    <property type="evidence" value="ECO:0007669"/>
    <property type="project" value="UniProtKB-KW"/>
</dbReference>
<evidence type="ECO:0000256" key="6">
    <source>
        <dbReference type="ARBA" id="ARBA00023136"/>
    </source>
</evidence>
<evidence type="ECO:0000256" key="5">
    <source>
        <dbReference type="ARBA" id="ARBA00022989"/>
    </source>
</evidence>
<feature type="transmembrane region" description="Helical" evidence="9">
    <location>
        <begin position="109"/>
        <end position="128"/>
    </location>
</feature>
<evidence type="ECO:0000256" key="4">
    <source>
        <dbReference type="ARBA" id="ARBA00022692"/>
    </source>
</evidence>
<keyword evidence="6 9" id="KW-0472">Membrane</keyword>
<protein>
    <submittedName>
        <fullName evidence="11">Acyltransferase family protein</fullName>
        <ecNumber evidence="11">2.3.1.-</ecNumber>
    </submittedName>
</protein>
<comment type="subcellular location">
    <subcellularLocation>
        <location evidence="1">Cell membrane</location>
        <topology evidence="1">Multi-pass membrane protein</topology>
    </subcellularLocation>
</comment>
<feature type="transmembrane region" description="Helical" evidence="9">
    <location>
        <begin position="199"/>
        <end position="220"/>
    </location>
</feature>
<dbReference type="EMBL" id="JBHTCF010000020">
    <property type="protein sequence ID" value="MFC7309237.1"/>
    <property type="molecule type" value="Genomic_DNA"/>
</dbReference>
<organism evidence="11 12">
    <name type="scientific">Streptomyces monticola</name>
    <dbReference type="NCBI Taxonomy" id="2666263"/>
    <lineage>
        <taxon>Bacteria</taxon>
        <taxon>Bacillati</taxon>
        <taxon>Actinomycetota</taxon>
        <taxon>Actinomycetes</taxon>
        <taxon>Kitasatosporales</taxon>
        <taxon>Streptomycetaceae</taxon>
        <taxon>Streptomyces</taxon>
    </lineage>
</organism>
<keyword evidence="7 11" id="KW-0012">Acyltransferase</keyword>
<evidence type="ECO:0000256" key="7">
    <source>
        <dbReference type="ARBA" id="ARBA00023315"/>
    </source>
</evidence>
<dbReference type="InterPro" id="IPR050879">
    <property type="entry name" value="Acyltransferase_3"/>
</dbReference>
<dbReference type="SUPFAM" id="SSF52266">
    <property type="entry name" value="SGNH hydrolase"/>
    <property type="match status" value="1"/>
</dbReference>
<gene>
    <name evidence="11" type="ORF">ACFQVC_34140</name>
</gene>
<keyword evidence="12" id="KW-1185">Reference proteome</keyword>